<evidence type="ECO:0000256" key="4">
    <source>
        <dbReference type="ARBA" id="ARBA00023235"/>
    </source>
</evidence>
<comment type="catalytic activity">
    <reaction evidence="1 5">
        <text>[protein]-peptidylproline (omega=180) = [protein]-peptidylproline (omega=0)</text>
        <dbReference type="Rhea" id="RHEA:16237"/>
        <dbReference type="Rhea" id="RHEA-COMP:10747"/>
        <dbReference type="Rhea" id="RHEA-COMP:10748"/>
        <dbReference type="ChEBI" id="CHEBI:83833"/>
        <dbReference type="ChEBI" id="CHEBI:83834"/>
        <dbReference type="EC" id="5.2.1.8"/>
    </reaction>
</comment>
<evidence type="ECO:0000256" key="3">
    <source>
        <dbReference type="ARBA" id="ARBA00023110"/>
    </source>
</evidence>
<organism evidence="7 8">
    <name type="scientific">Intoshia linei</name>
    <dbReference type="NCBI Taxonomy" id="1819745"/>
    <lineage>
        <taxon>Eukaryota</taxon>
        <taxon>Metazoa</taxon>
        <taxon>Spiralia</taxon>
        <taxon>Lophotrochozoa</taxon>
        <taxon>Mesozoa</taxon>
        <taxon>Orthonectida</taxon>
        <taxon>Rhopaluridae</taxon>
        <taxon>Intoshia</taxon>
    </lineage>
</organism>
<dbReference type="SUPFAM" id="SSF54534">
    <property type="entry name" value="FKBP-like"/>
    <property type="match status" value="1"/>
</dbReference>
<sequence length="107" mass="11871">MCDVVVLTKGDGVNFPKKGQKVSMHYTGTLLDGKKFDSSRDRNTPFEFTVGVGSVIKAWDENVLKMSLNERIRLTCPPEYAYGKKGAAGVIPPNAILVFDMELLKLY</sequence>
<evidence type="ECO:0000259" key="6">
    <source>
        <dbReference type="PROSITE" id="PS50059"/>
    </source>
</evidence>
<dbReference type="InterPro" id="IPR001179">
    <property type="entry name" value="PPIase_FKBP_dom"/>
</dbReference>
<dbReference type="GO" id="GO:0003755">
    <property type="term" value="F:peptidyl-prolyl cis-trans isomerase activity"/>
    <property type="evidence" value="ECO:0007669"/>
    <property type="project" value="UniProtKB-KW"/>
</dbReference>
<evidence type="ECO:0000313" key="8">
    <source>
        <dbReference type="Proteomes" id="UP000078046"/>
    </source>
</evidence>
<evidence type="ECO:0000256" key="2">
    <source>
        <dbReference type="ARBA" id="ARBA00013194"/>
    </source>
</evidence>
<dbReference type="InterPro" id="IPR050689">
    <property type="entry name" value="FKBP-type_PPIase"/>
</dbReference>
<comment type="caution">
    <text evidence="7">The sequence shown here is derived from an EMBL/GenBank/DDBJ whole genome shotgun (WGS) entry which is preliminary data.</text>
</comment>
<dbReference type="Proteomes" id="UP000078046">
    <property type="component" value="Unassembled WGS sequence"/>
</dbReference>
<evidence type="ECO:0000256" key="1">
    <source>
        <dbReference type="ARBA" id="ARBA00000971"/>
    </source>
</evidence>
<dbReference type="InterPro" id="IPR046357">
    <property type="entry name" value="PPIase_dom_sf"/>
</dbReference>
<dbReference type="PANTHER" id="PTHR10516:SF443">
    <property type="entry name" value="FK506-BINDING PROTEIN 59-RELATED"/>
    <property type="match status" value="1"/>
</dbReference>
<dbReference type="PANTHER" id="PTHR10516">
    <property type="entry name" value="PEPTIDYL-PROLYL CIS-TRANS ISOMERASE"/>
    <property type="match status" value="1"/>
</dbReference>
<keyword evidence="4 5" id="KW-0413">Isomerase</keyword>
<evidence type="ECO:0000313" key="7">
    <source>
        <dbReference type="EMBL" id="OAF65397.1"/>
    </source>
</evidence>
<dbReference type="AlphaFoldDB" id="A0A177ATP7"/>
<dbReference type="PROSITE" id="PS50059">
    <property type="entry name" value="FKBP_PPIASE"/>
    <property type="match status" value="1"/>
</dbReference>
<dbReference type="Pfam" id="PF00254">
    <property type="entry name" value="FKBP_C"/>
    <property type="match status" value="1"/>
</dbReference>
<keyword evidence="8" id="KW-1185">Reference proteome</keyword>
<dbReference type="Gene3D" id="3.10.50.40">
    <property type="match status" value="1"/>
</dbReference>
<dbReference type="OrthoDB" id="1902587at2759"/>
<dbReference type="EMBL" id="LWCA01001314">
    <property type="protein sequence ID" value="OAF65397.1"/>
    <property type="molecule type" value="Genomic_DNA"/>
</dbReference>
<feature type="domain" description="PPIase FKBP-type" evidence="6">
    <location>
        <begin position="19"/>
        <end position="107"/>
    </location>
</feature>
<proteinExistence type="predicted"/>
<evidence type="ECO:0000256" key="5">
    <source>
        <dbReference type="PROSITE-ProRule" id="PRU00277"/>
    </source>
</evidence>
<dbReference type="FunFam" id="3.10.50.40:FF:000025">
    <property type="entry name" value="Peptidylprolyl isomerase"/>
    <property type="match status" value="1"/>
</dbReference>
<gene>
    <name evidence="7" type="ORF">A3Q56_06886</name>
</gene>
<dbReference type="EC" id="5.2.1.8" evidence="2 5"/>
<reference evidence="7 8" key="1">
    <citation type="submission" date="2016-04" db="EMBL/GenBank/DDBJ databases">
        <title>The genome of Intoshia linei affirms orthonectids as highly simplified spiralians.</title>
        <authorList>
            <person name="Mikhailov K.V."/>
            <person name="Slusarev G.S."/>
            <person name="Nikitin M.A."/>
            <person name="Logacheva M.D."/>
            <person name="Penin A."/>
            <person name="Aleoshin V."/>
            <person name="Panchin Y.V."/>
        </authorList>
    </citation>
    <scope>NUCLEOTIDE SEQUENCE [LARGE SCALE GENOMIC DNA]</scope>
    <source>
        <strain evidence="7">Intl2013</strain>
        <tissue evidence="7">Whole animal</tissue>
    </source>
</reference>
<protein>
    <recommendedName>
        <fullName evidence="2 5">peptidylprolyl isomerase</fullName>
        <ecNumber evidence="2 5">5.2.1.8</ecNumber>
    </recommendedName>
</protein>
<dbReference type="GO" id="GO:0005737">
    <property type="term" value="C:cytoplasm"/>
    <property type="evidence" value="ECO:0007669"/>
    <property type="project" value="TreeGrafter"/>
</dbReference>
<accession>A0A177ATP7</accession>
<name>A0A177ATP7_9BILA</name>
<keyword evidence="3 5" id="KW-0697">Rotamase</keyword>